<accession>A0A8K0IF33</accession>
<feature type="transmembrane region" description="Helical" evidence="5">
    <location>
        <begin position="22"/>
        <end position="43"/>
    </location>
</feature>
<keyword evidence="3 5" id="KW-1133">Transmembrane helix</keyword>
<dbReference type="EMBL" id="CM017878">
    <property type="protein sequence ID" value="KAG1354317.1"/>
    <property type="molecule type" value="Genomic_DNA"/>
</dbReference>
<dbReference type="AlphaFoldDB" id="A0A8K0IF33"/>
<dbReference type="Proteomes" id="UP000797356">
    <property type="component" value="Chromosome 7"/>
</dbReference>
<reference evidence="7" key="2">
    <citation type="submission" date="2019-07" db="EMBL/GenBank/DDBJ databases">
        <authorList>
            <person name="Yang Y."/>
            <person name="Bocs S."/>
            <person name="Baudouin L."/>
        </authorList>
    </citation>
    <scope>NUCLEOTIDE SEQUENCE</scope>
    <source>
        <tissue evidence="7">Spear leaf of Hainan Tall coconut</tissue>
    </source>
</reference>
<comment type="subcellular location">
    <subcellularLocation>
        <location evidence="1">Membrane</location>
        <topology evidence="1">Multi-pass membrane protein</topology>
    </subcellularLocation>
</comment>
<protein>
    <recommendedName>
        <fullName evidence="6">PIG-P domain-containing protein</fullName>
    </recommendedName>
</protein>
<keyword evidence="4 5" id="KW-0472">Membrane</keyword>
<comment type="caution">
    <text evidence="7">The sequence shown here is derived from an EMBL/GenBank/DDBJ whole genome shotgun (WGS) entry which is preliminary data.</text>
</comment>
<evidence type="ECO:0000313" key="8">
    <source>
        <dbReference type="Proteomes" id="UP000797356"/>
    </source>
</evidence>
<proteinExistence type="predicted"/>
<evidence type="ECO:0000256" key="5">
    <source>
        <dbReference type="SAM" id="Phobius"/>
    </source>
</evidence>
<evidence type="ECO:0000256" key="3">
    <source>
        <dbReference type="ARBA" id="ARBA00022989"/>
    </source>
</evidence>
<dbReference type="InterPro" id="IPR013717">
    <property type="entry name" value="PIG-P"/>
</dbReference>
<keyword evidence="8" id="KW-1185">Reference proteome</keyword>
<dbReference type="GO" id="GO:0016020">
    <property type="term" value="C:membrane"/>
    <property type="evidence" value="ECO:0007669"/>
    <property type="project" value="UniProtKB-SubCell"/>
</dbReference>
<dbReference type="PANTHER" id="PTHR47681:SF3">
    <property type="entry name" value="PHOSPHATIDYLINOSITOL N-ACETYLGLUCOSAMINYLTRANSFERASE SUBUNIT P-RELATED"/>
    <property type="match status" value="1"/>
</dbReference>
<dbReference type="PANTHER" id="PTHR47681">
    <property type="entry name" value="PHOSPHATIDYLINOSITOL N-ACETYLGLUCOSAMINYLTRANSFERASE SUBUNIT P-RELATED"/>
    <property type="match status" value="1"/>
</dbReference>
<evidence type="ECO:0000259" key="6">
    <source>
        <dbReference type="Pfam" id="PF08510"/>
    </source>
</evidence>
<dbReference type="OrthoDB" id="690928at2759"/>
<name>A0A8K0IF33_COCNU</name>
<organism evidence="7 8">
    <name type="scientific">Cocos nucifera</name>
    <name type="common">Coconut palm</name>
    <dbReference type="NCBI Taxonomy" id="13894"/>
    <lineage>
        <taxon>Eukaryota</taxon>
        <taxon>Viridiplantae</taxon>
        <taxon>Streptophyta</taxon>
        <taxon>Embryophyta</taxon>
        <taxon>Tracheophyta</taxon>
        <taxon>Spermatophyta</taxon>
        <taxon>Magnoliopsida</taxon>
        <taxon>Liliopsida</taxon>
        <taxon>Arecaceae</taxon>
        <taxon>Arecoideae</taxon>
        <taxon>Cocoseae</taxon>
        <taxon>Attaleinae</taxon>
        <taxon>Cocos</taxon>
    </lineage>
</organism>
<evidence type="ECO:0000256" key="2">
    <source>
        <dbReference type="ARBA" id="ARBA00022692"/>
    </source>
</evidence>
<dbReference type="Pfam" id="PF08510">
    <property type="entry name" value="PIG-P"/>
    <property type="match status" value="1"/>
</dbReference>
<evidence type="ECO:0000256" key="4">
    <source>
        <dbReference type="ARBA" id="ARBA00023136"/>
    </source>
</evidence>
<sequence length="135" mass="15584">MFDPVEKVPGFAEGRGPKPSEVYGFVDAITTVIAAVIFLVWAYTPEPWLHYLGITYYPSNHIHEKKIDLRLGSSYPGLLSLWGHFYMKWQSEGIICLDVFDSLSKSKFRCQAQLIQLFFFYFTDDHLKQTHSVSL</sequence>
<keyword evidence="2 5" id="KW-0812">Transmembrane</keyword>
<evidence type="ECO:0000256" key="1">
    <source>
        <dbReference type="ARBA" id="ARBA00004141"/>
    </source>
</evidence>
<feature type="domain" description="PIG-P" evidence="6">
    <location>
        <begin position="20"/>
        <end position="60"/>
    </location>
</feature>
<reference evidence="7" key="1">
    <citation type="journal article" date="2017" name="Gigascience">
        <title>The genome draft of coconut (Cocos nucifera).</title>
        <authorList>
            <person name="Xiao Y."/>
            <person name="Xu P."/>
            <person name="Fan H."/>
            <person name="Baudouin L."/>
            <person name="Xia W."/>
            <person name="Bocs S."/>
            <person name="Xu J."/>
            <person name="Li Q."/>
            <person name="Guo A."/>
            <person name="Zhou L."/>
            <person name="Li J."/>
            <person name="Wu Y."/>
            <person name="Ma Z."/>
            <person name="Armero A."/>
            <person name="Issali A.E."/>
            <person name="Liu N."/>
            <person name="Peng M."/>
            <person name="Yang Y."/>
        </authorList>
    </citation>
    <scope>NUCLEOTIDE SEQUENCE</scope>
    <source>
        <tissue evidence="7">Spear leaf of Hainan Tall coconut</tissue>
    </source>
</reference>
<evidence type="ECO:0000313" key="7">
    <source>
        <dbReference type="EMBL" id="KAG1354317.1"/>
    </source>
</evidence>
<gene>
    <name evidence="7" type="ORF">COCNU_07G004290</name>
</gene>